<evidence type="ECO:0000313" key="1">
    <source>
        <dbReference type="EMBL" id="JAI00551.1"/>
    </source>
</evidence>
<proteinExistence type="predicted"/>
<dbReference type="EMBL" id="GBXM01008027">
    <property type="protein sequence ID" value="JAI00551.1"/>
    <property type="molecule type" value="Transcribed_RNA"/>
</dbReference>
<name>A0A0E9XFC2_ANGAN</name>
<accession>A0A0E9XFC2</accession>
<reference evidence="1" key="1">
    <citation type="submission" date="2014-11" db="EMBL/GenBank/DDBJ databases">
        <authorList>
            <person name="Amaro Gonzalez C."/>
        </authorList>
    </citation>
    <scope>NUCLEOTIDE SEQUENCE</scope>
</reference>
<reference evidence="1" key="2">
    <citation type="journal article" date="2015" name="Fish Shellfish Immunol.">
        <title>Early steps in the European eel (Anguilla anguilla)-Vibrio vulnificus interaction in the gills: Role of the RtxA13 toxin.</title>
        <authorList>
            <person name="Callol A."/>
            <person name="Pajuelo D."/>
            <person name="Ebbesson L."/>
            <person name="Teles M."/>
            <person name="MacKenzie S."/>
            <person name="Amaro C."/>
        </authorList>
    </citation>
    <scope>NUCLEOTIDE SEQUENCE</scope>
</reference>
<sequence length="103" mass="12057">MRKGLRCLDFSSLVRLRGDLIETFKFIKGINKVNYRKLFKLSSVNRTRGHTWKLAKGKFHTNVRKYFFTQRVVNVWNSLPGHVVEAETLGVFKAWLDTVLDTI</sequence>
<organism evidence="1">
    <name type="scientific">Anguilla anguilla</name>
    <name type="common">European freshwater eel</name>
    <name type="synonym">Muraena anguilla</name>
    <dbReference type="NCBI Taxonomy" id="7936"/>
    <lineage>
        <taxon>Eukaryota</taxon>
        <taxon>Metazoa</taxon>
        <taxon>Chordata</taxon>
        <taxon>Craniata</taxon>
        <taxon>Vertebrata</taxon>
        <taxon>Euteleostomi</taxon>
        <taxon>Actinopterygii</taxon>
        <taxon>Neopterygii</taxon>
        <taxon>Teleostei</taxon>
        <taxon>Anguilliformes</taxon>
        <taxon>Anguillidae</taxon>
        <taxon>Anguilla</taxon>
    </lineage>
</organism>
<dbReference type="AlphaFoldDB" id="A0A0E9XFC2"/>
<protein>
    <submittedName>
        <fullName evidence="1">Uncharacterized protein</fullName>
    </submittedName>
</protein>